<organism evidence="2 3">
    <name type="scientific">Dehalobacterium formicoaceticum</name>
    <dbReference type="NCBI Taxonomy" id="51515"/>
    <lineage>
        <taxon>Bacteria</taxon>
        <taxon>Bacillati</taxon>
        <taxon>Bacillota</taxon>
        <taxon>Clostridia</taxon>
        <taxon>Eubacteriales</taxon>
        <taxon>Peptococcaceae</taxon>
        <taxon>Dehalobacterium</taxon>
    </lineage>
</organism>
<sequence>MNHQVFTLLGFAQKAGKIVSGETGCTAAIKHKKALLVIFSADAAESTKTQIKFLCRQNKIECREWGSKIDLGNSIGKSPRAVLAVTEKGFASAILKILMSSV</sequence>
<dbReference type="Gene3D" id="3.30.1330.30">
    <property type="match status" value="1"/>
</dbReference>
<keyword evidence="3" id="KW-1185">Reference proteome</keyword>
<reference evidence="2 3" key="1">
    <citation type="submission" date="2022-08" db="EMBL/GenBank/DDBJ databases">
        <title>Proteogenomics of the novel Dehalobacterium formicoaceticum strain EZ94 highlights a key role of methyltransferases during anaerobic dichloromethane degradation.</title>
        <authorList>
            <person name="Wasmund K."/>
        </authorList>
    </citation>
    <scope>NUCLEOTIDE SEQUENCE [LARGE SCALE GENOMIC DNA]</scope>
    <source>
        <strain evidence="2 3">EZ94</strain>
    </source>
</reference>
<evidence type="ECO:0000313" key="3">
    <source>
        <dbReference type="Proteomes" id="UP001524944"/>
    </source>
</evidence>
<gene>
    <name evidence="2" type="ORF">NVS47_10290</name>
</gene>
<dbReference type="InterPro" id="IPR004038">
    <property type="entry name" value="Ribosomal_eL8/eL30/eS12/Gad45"/>
</dbReference>
<proteinExistence type="predicted"/>
<dbReference type="Proteomes" id="UP001524944">
    <property type="component" value="Unassembled WGS sequence"/>
</dbReference>
<dbReference type="RefSeq" id="WP_089611232.1">
    <property type="nucleotide sequence ID" value="NZ_CP022121.1"/>
</dbReference>
<dbReference type="EMBL" id="JANPWE010000004">
    <property type="protein sequence ID" value="MCR6545894.1"/>
    <property type="molecule type" value="Genomic_DNA"/>
</dbReference>
<feature type="domain" description="Ribosomal protein eL8/eL30/eS12/Gadd45" evidence="1">
    <location>
        <begin position="6"/>
        <end position="91"/>
    </location>
</feature>
<accession>A0ABT1Y4U7</accession>
<dbReference type="InterPro" id="IPR029064">
    <property type="entry name" value="Ribosomal_eL30-like_sf"/>
</dbReference>
<protein>
    <submittedName>
        <fullName evidence="2">Ribosomal L7Ae/L30e/S12e/Gadd45 family protein</fullName>
    </submittedName>
</protein>
<evidence type="ECO:0000313" key="2">
    <source>
        <dbReference type="EMBL" id="MCR6545894.1"/>
    </source>
</evidence>
<dbReference type="SUPFAM" id="SSF55315">
    <property type="entry name" value="L30e-like"/>
    <property type="match status" value="1"/>
</dbReference>
<name>A0ABT1Y4U7_9FIRM</name>
<comment type="caution">
    <text evidence="2">The sequence shown here is derived from an EMBL/GenBank/DDBJ whole genome shotgun (WGS) entry which is preliminary data.</text>
</comment>
<dbReference type="Pfam" id="PF01248">
    <property type="entry name" value="Ribosomal_L7Ae"/>
    <property type="match status" value="1"/>
</dbReference>
<evidence type="ECO:0000259" key="1">
    <source>
        <dbReference type="Pfam" id="PF01248"/>
    </source>
</evidence>